<organism evidence="1 2">
    <name type="scientific">Cotesia glomerata</name>
    <name type="common">Lepidopteran parasitic wasp</name>
    <name type="synonym">Apanteles glomeratus</name>
    <dbReference type="NCBI Taxonomy" id="32391"/>
    <lineage>
        <taxon>Eukaryota</taxon>
        <taxon>Metazoa</taxon>
        <taxon>Ecdysozoa</taxon>
        <taxon>Arthropoda</taxon>
        <taxon>Hexapoda</taxon>
        <taxon>Insecta</taxon>
        <taxon>Pterygota</taxon>
        <taxon>Neoptera</taxon>
        <taxon>Endopterygota</taxon>
        <taxon>Hymenoptera</taxon>
        <taxon>Apocrita</taxon>
        <taxon>Ichneumonoidea</taxon>
        <taxon>Braconidae</taxon>
        <taxon>Microgastrinae</taxon>
        <taxon>Cotesia</taxon>
    </lineage>
</organism>
<sequence>MIHLKIEVQHICTTIMQRIFINIDLESLFGWLRQRSCNRKPSCRLITSHLRSFLIDKVGRFKLRHGNTEHRSEHDDSESVDFSDIISTFNNSLIDLDYDDNDGNENDTDDIDNSIEKSTIESSIPFSKAESTKPRPNIIQQLSRHNEIIQKLMKVVECKNCKTSFVRKTGFTTSDSLFVLMYFQVLEAIENVMVTHCYKTDISKLLKLRVEELMNRDVIIKHHCLEHQDNLNNTAIDLIIRRFLIDWCTAVNGHLEGKTDHLKNANFIFHNAWKKFQKIKSVSQREK</sequence>
<reference evidence="1 2" key="1">
    <citation type="journal article" date="2021" name="J. Hered.">
        <title>A chromosome-level genome assembly of the parasitoid wasp, Cotesia glomerata (Hymenoptera: Braconidae).</title>
        <authorList>
            <person name="Pinto B.J."/>
            <person name="Weis J.J."/>
            <person name="Gamble T."/>
            <person name="Ode P.J."/>
            <person name="Paul R."/>
            <person name="Zaspel J.M."/>
        </authorList>
    </citation>
    <scope>NUCLEOTIDE SEQUENCE [LARGE SCALE GENOMIC DNA]</scope>
    <source>
        <strain evidence="1">CgM1</strain>
    </source>
</reference>
<protein>
    <submittedName>
        <fullName evidence="1">Uncharacterized protein</fullName>
    </submittedName>
</protein>
<proteinExistence type="predicted"/>
<keyword evidence="2" id="KW-1185">Reference proteome</keyword>
<dbReference type="Proteomes" id="UP000826195">
    <property type="component" value="Unassembled WGS sequence"/>
</dbReference>
<dbReference type="AlphaFoldDB" id="A0AAV7IYF4"/>
<evidence type="ECO:0000313" key="1">
    <source>
        <dbReference type="EMBL" id="KAH0561376.1"/>
    </source>
</evidence>
<gene>
    <name evidence="1" type="ORF">KQX54_016420</name>
</gene>
<comment type="caution">
    <text evidence="1">The sequence shown here is derived from an EMBL/GenBank/DDBJ whole genome shotgun (WGS) entry which is preliminary data.</text>
</comment>
<evidence type="ECO:0000313" key="2">
    <source>
        <dbReference type="Proteomes" id="UP000826195"/>
    </source>
</evidence>
<dbReference type="EMBL" id="JAHXZJ010000374">
    <property type="protein sequence ID" value="KAH0561376.1"/>
    <property type="molecule type" value="Genomic_DNA"/>
</dbReference>
<accession>A0AAV7IYF4</accession>
<name>A0AAV7IYF4_COTGL</name>